<proteinExistence type="predicted"/>
<keyword evidence="3" id="KW-1185">Reference proteome</keyword>
<feature type="domain" description="Methyltransferase type 11" evidence="1">
    <location>
        <begin position="44"/>
        <end position="87"/>
    </location>
</feature>
<keyword evidence="2" id="KW-0830">Ubiquinone</keyword>
<name>W9DQ75_METTI</name>
<dbReference type="Proteomes" id="UP000019483">
    <property type="component" value="Unassembled WGS sequence"/>
</dbReference>
<evidence type="ECO:0000313" key="2">
    <source>
        <dbReference type="EMBL" id="ETA67445.1"/>
    </source>
</evidence>
<dbReference type="Gene3D" id="3.40.50.150">
    <property type="entry name" value="Vaccinia Virus protein VP39"/>
    <property type="match status" value="1"/>
</dbReference>
<keyword evidence="2" id="KW-0489">Methyltransferase</keyword>
<accession>W9DQ75</accession>
<evidence type="ECO:0000259" key="1">
    <source>
        <dbReference type="Pfam" id="PF08241"/>
    </source>
</evidence>
<keyword evidence="2" id="KW-0808">Transferase</keyword>
<dbReference type="SUPFAM" id="SSF53335">
    <property type="entry name" value="S-adenosyl-L-methionine-dependent methyltransferases"/>
    <property type="match status" value="1"/>
</dbReference>
<dbReference type="OrthoDB" id="1018at2157"/>
<dbReference type="InterPro" id="IPR013216">
    <property type="entry name" value="Methyltransf_11"/>
</dbReference>
<dbReference type="EMBL" id="AZAJ01000001">
    <property type="protein sequence ID" value="ETA67445.1"/>
    <property type="molecule type" value="Genomic_DNA"/>
</dbReference>
<dbReference type="Pfam" id="PF08241">
    <property type="entry name" value="Methyltransf_11"/>
    <property type="match status" value="1"/>
</dbReference>
<dbReference type="AlphaFoldDB" id="W9DQ75"/>
<reference evidence="2 3" key="1">
    <citation type="submission" date="2013-08" db="EMBL/GenBank/DDBJ databases">
        <authorList>
            <consortium name="DOE Joint Genome Institute"/>
            <person name="Eisen J."/>
            <person name="Huntemann M."/>
            <person name="Han J."/>
            <person name="Chen A."/>
            <person name="Kyrpides N."/>
            <person name="Mavromatis K."/>
            <person name="Markowitz V."/>
            <person name="Palaniappan K."/>
            <person name="Ivanova N."/>
            <person name="Schaumberg A."/>
            <person name="Pati A."/>
            <person name="Liolios K."/>
            <person name="Nordberg H.P."/>
            <person name="Cantor M.N."/>
            <person name="Hua S.X."/>
            <person name="Woyke T."/>
        </authorList>
    </citation>
    <scope>NUCLEOTIDE SEQUENCE [LARGE SCALE GENOMIC DNA]</scope>
    <source>
        <strain evidence="2 3">DSM 2278</strain>
    </source>
</reference>
<sequence length="179" mass="21084">MKLDNIEERKAFLLDHYKGRKIVNVGSGGLYLENAINIDMNKMKKPDIIGDFHHLPFKNNSFDVAFALDIIEHTRTPERLLEELERVGTNVIVECLDFDLCPANWTNDDTHVYYINKKSMEELMAPRGYKLFEFLRLHIDGKHFRKSMLVGVKEQKKFDKQMYFLVSMKLAFKRVLNKL</sequence>
<organism evidence="2 3">
    <name type="scientific">Methanolobus tindarius DSM 2278</name>
    <dbReference type="NCBI Taxonomy" id="1090322"/>
    <lineage>
        <taxon>Archaea</taxon>
        <taxon>Methanobacteriati</taxon>
        <taxon>Methanobacteriota</taxon>
        <taxon>Stenosarchaea group</taxon>
        <taxon>Methanomicrobia</taxon>
        <taxon>Methanosarcinales</taxon>
        <taxon>Methanosarcinaceae</taxon>
        <taxon>Methanolobus</taxon>
    </lineage>
</organism>
<gene>
    <name evidence="2" type="ORF">MettiDRAFT_0869</name>
</gene>
<evidence type="ECO:0000313" key="3">
    <source>
        <dbReference type="Proteomes" id="UP000019483"/>
    </source>
</evidence>
<dbReference type="RefSeq" id="WP_023844581.1">
    <property type="nucleotide sequence ID" value="NZ_AZAJ01000001.1"/>
</dbReference>
<dbReference type="STRING" id="1090322.MettiDRAFT_0869"/>
<protein>
    <submittedName>
        <fullName evidence="2">Methylase involved in ubiquinone/menaquinone biosynthesis</fullName>
    </submittedName>
</protein>
<comment type="caution">
    <text evidence="2">The sequence shown here is derived from an EMBL/GenBank/DDBJ whole genome shotgun (WGS) entry which is preliminary data.</text>
</comment>
<dbReference type="InterPro" id="IPR029063">
    <property type="entry name" value="SAM-dependent_MTases_sf"/>
</dbReference>
<dbReference type="GO" id="GO:0032259">
    <property type="term" value="P:methylation"/>
    <property type="evidence" value="ECO:0007669"/>
    <property type="project" value="UniProtKB-KW"/>
</dbReference>
<dbReference type="GO" id="GO:0008757">
    <property type="term" value="F:S-adenosylmethionine-dependent methyltransferase activity"/>
    <property type="evidence" value="ECO:0007669"/>
    <property type="project" value="InterPro"/>
</dbReference>